<dbReference type="EMBL" id="CM044707">
    <property type="protein sequence ID" value="KAI5654106.1"/>
    <property type="molecule type" value="Genomic_DNA"/>
</dbReference>
<protein>
    <submittedName>
        <fullName evidence="1">Uncharacterized protein</fullName>
    </submittedName>
</protein>
<reference evidence="2" key="1">
    <citation type="journal article" date="2023" name="Nat. Plants">
        <title>Single-cell RNA sequencing provides a high-resolution roadmap for understanding the multicellular compartmentation of specialized metabolism.</title>
        <authorList>
            <person name="Sun S."/>
            <person name="Shen X."/>
            <person name="Li Y."/>
            <person name="Li Y."/>
            <person name="Wang S."/>
            <person name="Li R."/>
            <person name="Zhang H."/>
            <person name="Shen G."/>
            <person name="Guo B."/>
            <person name="Wei J."/>
            <person name="Xu J."/>
            <person name="St-Pierre B."/>
            <person name="Chen S."/>
            <person name="Sun C."/>
        </authorList>
    </citation>
    <scope>NUCLEOTIDE SEQUENCE [LARGE SCALE GENOMIC DNA]</scope>
</reference>
<accession>A0ACC0A3K7</accession>
<dbReference type="Proteomes" id="UP001060085">
    <property type="component" value="Linkage Group LG07"/>
</dbReference>
<gene>
    <name evidence="1" type="ORF">M9H77_31293</name>
</gene>
<comment type="caution">
    <text evidence="1">The sequence shown here is derived from an EMBL/GenBank/DDBJ whole genome shotgun (WGS) entry which is preliminary data.</text>
</comment>
<organism evidence="1 2">
    <name type="scientific">Catharanthus roseus</name>
    <name type="common">Madagascar periwinkle</name>
    <name type="synonym">Vinca rosea</name>
    <dbReference type="NCBI Taxonomy" id="4058"/>
    <lineage>
        <taxon>Eukaryota</taxon>
        <taxon>Viridiplantae</taxon>
        <taxon>Streptophyta</taxon>
        <taxon>Embryophyta</taxon>
        <taxon>Tracheophyta</taxon>
        <taxon>Spermatophyta</taxon>
        <taxon>Magnoliopsida</taxon>
        <taxon>eudicotyledons</taxon>
        <taxon>Gunneridae</taxon>
        <taxon>Pentapetalae</taxon>
        <taxon>asterids</taxon>
        <taxon>lamiids</taxon>
        <taxon>Gentianales</taxon>
        <taxon>Apocynaceae</taxon>
        <taxon>Rauvolfioideae</taxon>
        <taxon>Vinceae</taxon>
        <taxon>Catharanthinae</taxon>
        <taxon>Catharanthus</taxon>
    </lineage>
</organism>
<evidence type="ECO:0000313" key="2">
    <source>
        <dbReference type="Proteomes" id="UP001060085"/>
    </source>
</evidence>
<name>A0ACC0A3K7_CATRO</name>
<evidence type="ECO:0000313" key="1">
    <source>
        <dbReference type="EMBL" id="KAI5654106.1"/>
    </source>
</evidence>
<keyword evidence="2" id="KW-1185">Reference proteome</keyword>
<sequence>MTGGKSLHIPKGPSGVAGGKKRLKKSETIWQQIGPTLGSPQEPDMILSYNRHIAAAIWCGQVNLQYSYVLFDFIMHV</sequence>
<proteinExistence type="predicted"/>